<dbReference type="PROSITE" id="PS50902">
    <property type="entry name" value="FLAVODOXIN_LIKE"/>
    <property type="match status" value="1"/>
</dbReference>
<proteinExistence type="predicted"/>
<evidence type="ECO:0000313" key="3">
    <source>
        <dbReference type="Proteomes" id="UP000245697"/>
    </source>
</evidence>
<name>A0A316F5Q9_9ACTN</name>
<dbReference type="Gene3D" id="3.40.50.360">
    <property type="match status" value="1"/>
</dbReference>
<dbReference type="InterPro" id="IPR001226">
    <property type="entry name" value="Flavodoxin_CS"/>
</dbReference>
<organism evidence="2 3">
    <name type="scientific">Actinoplanes xinjiangensis</name>
    <dbReference type="NCBI Taxonomy" id="512350"/>
    <lineage>
        <taxon>Bacteria</taxon>
        <taxon>Bacillati</taxon>
        <taxon>Actinomycetota</taxon>
        <taxon>Actinomycetes</taxon>
        <taxon>Micromonosporales</taxon>
        <taxon>Micromonosporaceae</taxon>
        <taxon>Actinoplanes</taxon>
    </lineage>
</organism>
<dbReference type="OrthoDB" id="3253043at2"/>
<sequence length="175" mass="18881">MKALIVYESMFGNTEAIAHVVAERLKASFDVTLADVRVMPPVGDADLLIVGAPTHAFSMSRPRTRADAIRHGTTVGAGVPGIGIREYLDYTPWLTGMYAAAFDTRMRKPLLPGSAACKAYRRLHALGCHMVAPPKSFHVVGITEPLIDGEPDQARRWADAITATVLTARRTTPAA</sequence>
<feature type="domain" description="Flavodoxin-like" evidence="1">
    <location>
        <begin position="3"/>
        <end position="162"/>
    </location>
</feature>
<evidence type="ECO:0000313" key="2">
    <source>
        <dbReference type="EMBL" id="PWK39434.1"/>
    </source>
</evidence>
<dbReference type="AlphaFoldDB" id="A0A316F5Q9"/>
<dbReference type="SUPFAM" id="SSF52218">
    <property type="entry name" value="Flavoproteins"/>
    <property type="match status" value="1"/>
</dbReference>
<comment type="caution">
    <text evidence="2">The sequence shown here is derived from an EMBL/GenBank/DDBJ whole genome shotgun (WGS) entry which is preliminary data.</text>
</comment>
<dbReference type="PROSITE" id="PS00201">
    <property type="entry name" value="FLAVODOXIN"/>
    <property type="match status" value="1"/>
</dbReference>
<accession>A0A316F5Q9</accession>
<dbReference type="GO" id="GO:0010181">
    <property type="term" value="F:FMN binding"/>
    <property type="evidence" value="ECO:0007669"/>
    <property type="project" value="InterPro"/>
</dbReference>
<protein>
    <submittedName>
        <fullName evidence="2">Flavodoxin-like protein</fullName>
    </submittedName>
</protein>
<evidence type="ECO:0000259" key="1">
    <source>
        <dbReference type="PROSITE" id="PS50902"/>
    </source>
</evidence>
<dbReference type="InterPro" id="IPR008254">
    <property type="entry name" value="Flavodoxin/NO_synth"/>
</dbReference>
<dbReference type="GO" id="GO:0009055">
    <property type="term" value="F:electron transfer activity"/>
    <property type="evidence" value="ECO:0007669"/>
    <property type="project" value="InterPro"/>
</dbReference>
<dbReference type="InterPro" id="IPR029039">
    <property type="entry name" value="Flavoprotein-like_sf"/>
</dbReference>
<dbReference type="Proteomes" id="UP000245697">
    <property type="component" value="Unassembled WGS sequence"/>
</dbReference>
<dbReference type="EMBL" id="QGGR01000022">
    <property type="protein sequence ID" value="PWK39434.1"/>
    <property type="molecule type" value="Genomic_DNA"/>
</dbReference>
<gene>
    <name evidence="2" type="ORF">BC793_1226</name>
</gene>
<dbReference type="RefSeq" id="WP_109600567.1">
    <property type="nucleotide sequence ID" value="NZ_BONA01000075.1"/>
</dbReference>
<reference evidence="2 3" key="1">
    <citation type="submission" date="2018-05" db="EMBL/GenBank/DDBJ databases">
        <title>Genomic Encyclopedia of Archaeal and Bacterial Type Strains, Phase II (KMG-II): from individual species to whole genera.</title>
        <authorList>
            <person name="Goeker M."/>
        </authorList>
    </citation>
    <scope>NUCLEOTIDE SEQUENCE [LARGE SCALE GENOMIC DNA]</scope>
    <source>
        <strain evidence="2 3">DSM 45184</strain>
    </source>
</reference>
<keyword evidence="3" id="KW-1185">Reference proteome</keyword>